<evidence type="ECO:0000259" key="4">
    <source>
        <dbReference type="Pfam" id="PF02036"/>
    </source>
</evidence>
<dbReference type="Pfam" id="PF02525">
    <property type="entry name" value="Flavodoxin_2"/>
    <property type="match status" value="1"/>
</dbReference>
<evidence type="ECO:0000256" key="2">
    <source>
        <dbReference type="ARBA" id="ARBA00022643"/>
    </source>
</evidence>
<gene>
    <name evidence="6" type="ORF">OW255_01480</name>
</gene>
<protein>
    <submittedName>
        <fullName evidence="6">NAD(P)H-dependent oxidoreductase</fullName>
    </submittedName>
</protein>
<dbReference type="InterPro" id="IPR036527">
    <property type="entry name" value="SCP2_sterol-bd_dom_sf"/>
</dbReference>
<name>A0ABY7AD09_9FIRM</name>
<dbReference type="Gene3D" id="3.40.50.360">
    <property type="match status" value="1"/>
</dbReference>
<dbReference type="SUPFAM" id="SSF52218">
    <property type="entry name" value="Flavoproteins"/>
    <property type="match status" value="1"/>
</dbReference>
<dbReference type="PANTHER" id="PTHR43278">
    <property type="entry name" value="NAD(P)H-DEPENDENT FMN-CONTAINING OXIDOREDUCTASE YWQN-RELATED"/>
    <property type="match status" value="1"/>
</dbReference>
<sequence>MNVLVLNGSPRGEKSNTMRLTNAFLEGMDETISINKEILPVYRMDIKPCTGCFHCWNKTPGKCCISDDMASVIDKILAADFIIWSFPLYYYGLPSKLKALMDRQLPMSLPYMTEDSDTGSHPPRYDLSGKRWLLISTCGFYTSQGNYDSVFLQFDHYLGKGNYESITSGQGELFRVPELKNRTEEYLSLVRAAGAEFALGNITPETKQGLCQLLLPREMFEQAANESWGLNDGTKDQTQPFSEPALTFTKQMAALYNPKSWSSKDRVLEMNYSDINKTYQILLTGTGAKVLTKDFVPYTTKIETPLSLWMSIAKGETDGQKALMEQKYRVEGDFQLMIHWDDYFGVPTKPKAPEKKSLMLLMLLPWFPIWFFMAANPVLGGALGIVAGVAIPFLSFHYKTTIYECLSGLFGAIIGILAIMGVSISILVPASYLLFGLMWSITVFLKEPLTASYSKYGYGGDKALNNPLFLKTNRILTACWGVLYLVTPIWTYFLLVTKMTIFLILINTITPVLLGLFTKWFQTWYPSYFARSKK</sequence>
<dbReference type="InterPro" id="IPR003680">
    <property type="entry name" value="Flavodoxin_fold"/>
</dbReference>
<reference evidence="6" key="1">
    <citation type="submission" date="2022-11" db="EMBL/GenBank/DDBJ databases">
        <title>Lacrimispora xylanolytica sy1, complete genome.</title>
        <authorList>
            <person name="Choi S."/>
        </authorList>
    </citation>
    <scope>NUCLEOTIDE SEQUENCE</scope>
    <source>
        <strain evidence="6">Sy1</strain>
    </source>
</reference>
<keyword evidence="1" id="KW-0285">Flavoprotein</keyword>
<feature type="domain" description="SCP2" evidence="4">
    <location>
        <begin position="264"/>
        <end position="340"/>
    </location>
</feature>
<keyword evidence="3" id="KW-1133">Transmembrane helix</keyword>
<keyword evidence="3" id="KW-0472">Membrane</keyword>
<accession>A0ABY7AD09</accession>
<feature type="transmembrane region" description="Helical" evidence="3">
    <location>
        <begin position="410"/>
        <end position="435"/>
    </location>
</feature>
<proteinExistence type="predicted"/>
<evidence type="ECO:0000256" key="3">
    <source>
        <dbReference type="SAM" id="Phobius"/>
    </source>
</evidence>
<dbReference type="PANTHER" id="PTHR43278:SF2">
    <property type="entry name" value="IRON-SULFUR FLAVOPROTEIN"/>
    <property type="match status" value="1"/>
</dbReference>
<dbReference type="EMBL" id="CP113524">
    <property type="protein sequence ID" value="WAJ24220.1"/>
    <property type="molecule type" value="Genomic_DNA"/>
</dbReference>
<evidence type="ECO:0000313" key="6">
    <source>
        <dbReference type="EMBL" id="WAJ24220.1"/>
    </source>
</evidence>
<feature type="transmembrane region" description="Helical" evidence="3">
    <location>
        <begin position="381"/>
        <end position="398"/>
    </location>
</feature>
<dbReference type="SUPFAM" id="SSF55718">
    <property type="entry name" value="SCP-like"/>
    <property type="match status" value="1"/>
</dbReference>
<feature type="transmembrane region" description="Helical" evidence="3">
    <location>
        <begin position="502"/>
        <end position="521"/>
    </location>
</feature>
<dbReference type="InterPro" id="IPR029039">
    <property type="entry name" value="Flavoprotein-like_sf"/>
</dbReference>
<keyword evidence="2" id="KW-0288">FMN</keyword>
<feature type="domain" description="Flavodoxin-like fold" evidence="5">
    <location>
        <begin position="1"/>
        <end position="156"/>
    </location>
</feature>
<dbReference type="Pfam" id="PF02036">
    <property type="entry name" value="SCP2"/>
    <property type="match status" value="1"/>
</dbReference>
<dbReference type="InterPro" id="IPR003033">
    <property type="entry name" value="SCP2_sterol-bd_dom"/>
</dbReference>
<dbReference type="Proteomes" id="UP001163115">
    <property type="component" value="Chromosome"/>
</dbReference>
<organism evidence="6 7">
    <name type="scientific">Lacrimispora xylanolytica</name>
    <dbReference type="NCBI Taxonomy" id="29375"/>
    <lineage>
        <taxon>Bacteria</taxon>
        <taxon>Bacillati</taxon>
        <taxon>Bacillota</taxon>
        <taxon>Clostridia</taxon>
        <taxon>Lachnospirales</taxon>
        <taxon>Lachnospiraceae</taxon>
        <taxon>Lacrimispora</taxon>
    </lineage>
</organism>
<evidence type="ECO:0000259" key="5">
    <source>
        <dbReference type="Pfam" id="PF02525"/>
    </source>
</evidence>
<keyword evidence="3" id="KW-0812">Transmembrane</keyword>
<keyword evidence="7" id="KW-1185">Reference proteome</keyword>
<dbReference type="RefSeq" id="WP_268115399.1">
    <property type="nucleotide sequence ID" value="NZ_CP113524.1"/>
</dbReference>
<feature type="transmembrane region" description="Helical" evidence="3">
    <location>
        <begin position="475"/>
        <end position="495"/>
    </location>
</feature>
<dbReference type="Gene3D" id="3.30.1050.10">
    <property type="entry name" value="SCP2 sterol-binding domain"/>
    <property type="match status" value="1"/>
</dbReference>
<evidence type="ECO:0000313" key="7">
    <source>
        <dbReference type="Proteomes" id="UP001163115"/>
    </source>
</evidence>
<dbReference type="InterPro" id="IPR051796">
    <property type="entry name" value="ISF_SsuE-like"/>
</dbReference>
<evidence type="ECO:0000256" key="1">
    <source>
        <dbReference type="ARBA" id="ARBA00022630"/>
    </source>
</evidence>